<dbReference type="AlphaFoldDB" id="F7NE79"/>
<accession>F7NE79</accession>
<evidence type="ECO:0000256" key="1">
    <source>
        <dbReference type="ARBA" id="ARBA00008714"/>
    </source>
</evidence>
<evidence type="ECO:0000259" key="7">
    <source>
        <dbReference type="Pfam" id="PF00081"/>
    </source>
</evidence>
<dbReference type="InterPro" id="IPR050265">
    <property type="entry name" value="Fe/Mn_Superoxide_Dismutase"/>
</dbReference>
<name>F7NE79_9FIRM</name>
<keyword evidence="3 5" id="KW-0479">Metal-binding</keyword>
<evidence type="ECO:0000256" key="2">
    <source>
        <dbReference type="ARBA" id="ARBA00012682"/>
    </source>
</evidence>
<organism evidence="9 10">
    <name type="scientific">Acetonema longum DSM 6540</name>
    <dbReference type="NCBI Taxonomy" id="1009370"/>
    <lineage>
        <taxon>Bacteria</taxon>
        <taxon>Bacillati</taxon>
        <taxon>Bacillota</taxon>
        <taxon>Negativicutes</taxon>
        <taxon>Acetonemataceae</taxon>
        <taxon>Acetonema</taxon>
    </lineage>
</organism>
<dbReference type="PANTHER" id="PTHR11404:SF6">
    <property type="entry name" value="SUPEROXIDE DISMUTASE [MN], MITOCHONDRIAL"/>
    <property type="match status" value="1"/>
</dbReference>
<dbReference type="Pfam" id="PF02777">
    <property type="entry name" value="Sod_Fe_C"/>
    <property type="match status" value="1"/>
</dbReference>
<dbReference type="PANTHER" id="PTHR11404">
    <property type="entry name" value="SUPEROXIDE DISMUTASE 2"/>
    <property type="match status" value="1"/>
</dbReference>
<feature type="domain" description="Manganese/iron superoxide dismutase N-terminal" evidence="7">
    <location>
        <begin position="14"/>
        <end position="95"/>
    </location>
</feature>
<comment type="function">
    <text evidence="6">Destroys radicals which are normally produced within the cells and which are toxic to biological systems.</text>
</comment>
<evidence type="ECO:0000259" key="8">
    <source>
        <dbReference type="Pfam" id="PF02777"/>
    </source>
</evidence>
<dbReference type="SUPFAM" id="SSF54719">
    <property type="entry name" value="Fe,Mn superoxide dismutase (SOD), C-terminal domain"/>
    <property type="match status" value="1"/>
</dbReference>
<protein>
    <recommendedName>
        <fullName evidence="2 6">Superoxide dismutase</fullName>
        <ecNumber evidence="2 6">1.15.1.1</ecNumber>
    </recommendedName>
</protein>
<dbReference type="EC" id="1.15.1.1" evidence="2 6"/>
<dbReference type="InterPro" id="IPR036324">
    <property type="entry name" value="Mn/Fe_SOD_N_sf"/>
</dbReference>
<keyword evidence="10" id="KW-1185">Reference proteome</keyword>
<dbReference type="PIRSF" id="PIRSF000349">
    <property type="entry name" value="SODismutase"/>
    <property type="match status" value="1"/>
</dbReference>
<dbReference type="PRINTS" id="PR01703">
    <property type="entry name" value="MNSODISMTASE"/>
</dbReference>
<dbReference type="Pfam" id="PF00081">
    <property type="entry name" value="Sod_Fe_N"/>
    <property type="match status" value="1"/>
</dbReference>
<dbReference type="STRING" id="1009370.ALO_01709"/>
<dbReference type="Gene3D" id="3.55.40.20">
    <property type="entry name" value="Iron/manganese superoxide dismutase, C-terminal domain"/>
    <property type="match status" value="1"/>
</dbReference>
<dbReference type="GO" id="GO:0004784">
    <property type="term" value="F:superoxide dismutase activity"/>
    <property type="evidence" value="ECO:0007669"/>
    <property type="project" value="UniProtKB-EC"/>
</dbReference>
<keyword evidence="4 6" id="KW-0560">Oxidoreductase</keyword>
<evidence type="ECO:0000256" key="4">
    <source>
        <dbReference type="ARBA" id="ARBA00023002"/>
    </source>
</evidence>
<evidence type="ECO:0000313" key="9">
    <source>
        <dbReference type="EMBL" id="EGO65591.1"/>
    </source>
</evidence>
<dbReference type="FunFam" id="3.55.40.20:FF:000004">
    <property type="entry name" value="Superoxide dismutase [Fe]"/>
    <property type="match status" value="1"/>
</dbReference>
<dbReference type="InterPro" id="IPR019831">
    <property type="entry name" value="Mn/Fe_SOD_N"/>
</dbReference>
<dbReference type="Gene3D" id="1.10.287.990">
    <property type="entry name" value="Fe,Mn superoxide dismutase (SOD) domain"/>
    <property type="match status" value="1"/>
</dbReference>
<dbReference type="InterPro" id="IPR036314">
    <property type="entry name" value="SOD_C_sf"/>
</dbReference>
<comment type="catalytic activity">
    <reaction evidence="6">
        <text>2 superoxide + 2 H(+) = H2O2 + O2</text>
        <dbReference type="Rhea" id="RHEA:20696"/>
        <dbReference type="ChEBI" id="CHEBI:15378"/>
        <dbReference type="ChEBI" id="CHEBI:15379"/>
        <dbReference type="ChEBI" id="CHEBI:16240"/>
        <dbReference type="ChEBI" id="CHEBI:18421"/>
        <dbReference type="EC" id="1.15.1.1"/>
    </reaction>
</comment>
<dbReference type="Proteomes" id="UP000003240">
    <property type="component" value="Unassembled WGS sequence"/>
</dbReference>
<dbReference type="GO" id="GO:0046872">
    <property type="term" value="F:metal ion binding"/>
    <property type="evidence" value="ECO:0007669"/>
    <property type="project" value="UniProtKB-KW"/>
</dbReference>
<evidence type="ECO:0000256" key="3">
    <source>
        <dbReference type="ARBA" id="ARBA00022723"/>
    </source>
</evidence>
<comment type="caution">
    <text evidence="9">The sequence shown here is derived from an EMBL/GenBank/DDBJ whole genome shotgun (WGS) entry which is preliminary data.</text>
</comment>
<dbReference type="eggNOG" id="COG0605">
    <property type="taxonomic scope" value="Bacteria"/>
</dbReference>
<evidence type="ECO:0000313" key="10">
    <source>
        <dbReference type="Proteomes" id="UP000003240"/>
    </source>
</evidence>
<reference evidence="9 10" key="1">
    <citation type="journal article" date="2011" name="EMBO J.">
        <title>Structural diversity of bacterial flagellar motors.</title>
        <authorList>
            <person name="Chen S."/>
            <person name="Beeby M."/>
            <person name="Murphy G.E."/>
            <person name="Leadbetter J.R."/>
            <person name="Hendrixson D.R."/>
            <person name="Briegel A."/>
            <person name="Li Z."/>
            <person name="Shi J."/>
            <person name="Tocheva E.I."/>
            <person name="Muller A."/>
            <person name="Dobro M.J."/>
            <person name="Jensen G.J."/>
        </authorList>
    </citation>
    <scope>NUCLEOTIDE SEQUENCE [LARGE SCALE GENOMIC DNA]</scope>
    <source>
        <strain evidence="9 10">DSM 6540</strain>
    </source>
</reference>
<gene>
    <name evidence="9" type="ORF">ALO_01709</name>
</gene>
<dbReference type="InterPro" id="IPR019832">
    <property type="entry name" value="Mn/Fe_SOD_C"/>
</dbReference>
<evidence type="ECO:0000256" key="5">
    <source>
        <dbReference type="PIRSR" id="PIRSR000349-1"/>
    </source>
</evidence>
<dbReference type="SUPFAM" id="SSF46609">
    <property type="entry name" value="Fe,Mn superoxide dismutase (SOD), N-terminal domain"/>
    <property type="match status" value="1"/>
</dbReference>
<dbReference type="OrthoDB" id="9803125at2"/>
<feature type="domain" description="Manganese/iron superoxide dismutase C-terminal" evidence="8">
    <location>
        <begin position="108"/>
        <end position="205"/>
    </location>
</feature>
<comment type="similarity">
    <text evidence="1 6">Belongs to the iron/manganese superoxide dismutase family.</text>
</comment>
<dbReference type="InterPro" id="IPR019833">
    <property type="entry name" value="Mn/Fe_SOD_BS"/>
</dbReference>
<sequence>MKNEDEKYYIPAGKHRLPPLPYSYDALEPVISAATLRFHHDHHHKSYVDGLNKAELALVKARQEKDFEFIKYWENELAFNGSGHILHSIYWTIMAPEDYSGEPGPCTTKEINRYFGSIGAFCQHFINATIKVEASGWGILAWNPAWNHLEILTAEKHQNLTQWGSIPILVLDVWEHAYYLDYQYNREQYVREWLNLINWCEVENRLTMAMPGELPLFLTRSVK</sequence>
<feature type="binding site" evidence="5">
    <location>
        <position position="87"/>
    </location>
    <ligand>
        <name>Mn(2+)</name>
        <dbReference type="ChEBI" id="CHEBI:29035"/>
    </ligand>
</feature>
<dbReference type="EMBL" id="AFGF01000016">
    <property type="protein sequence ID" value="EGO65591.1"/>
    <property type="molecule type" value="Genomic_DNA"/>
</dbReference>
<feature type="binding site" evidence="5">
    <location>
        <position position="172"/>
    </location>
    <ligand>
        <name>Mn(2+)</name>
        <dbReference type="ChEBI" id="CHEBI:29035"/>
    </ligand>
</feature>
<proteinExistence type="inferred from homology"/>
<evidence type="ECO:0000256" key="6">
    <source>
        <dbReference type="RuleBase" id="RU000414"/>
    </source>
</evidence>
<feature type="binding site" evidence="5">
    <location>
        <position position="176"/>
    </location>
    <ligand>
        <name>Mn(2+)</name>
        <dbReference type="ChEBI" id="CHEBI:29035"/>
    </ligand>
</feature>
<dbReference type="RefSeq" id="WP_004092147.1">
    <property type="nucleotide sequence ID" value="NZ_AFGF01000016.1"/>
</dbReference>
<dbReference type="PROSITE" id="PS00088">
    <property type="entry name" value="SOD_MN"/>
    <property type="match status" value="1"/>
</dbReference>
<feature type="binding site" evidence="5">
    <location>
        <position position="39"/>
    </location>
    <ligand>
        <name>Mn(2+)</name>
        <dbReference type="ChEBI" id="CHEBI:29035"/>
    </ligand>
</feature>
<dbReference type="InterPro" id="IPR001189">
    <property type="entry name" value="Mn/Fe_SOD"/>
</dbReference>